<accession>A0A9P7ZG20</accession>
<dbReference type="CDD" id="cd11399">
    <property type="entry name" value="bHLHzip_scHMS1_like"/>
    <property type="match status" value="1"/>
</dbReference>
<protein>
    <recommendedName>
        <fullName evidence="3">BHLH domain-containing protein</fullName>
    </recommendedName>
</protein>
<feature type="coiled-coil region" evidence="1">
    <location>
        <begin position="284"/>
        <end position="318"/>
    </location>
</feature>
<feature type="compositionally biased region" description="Low complexity" evidence="2">
    <location>
        <begin position="403"/>
        <end position="416"/>
    </location>
</feature>
<evidence type="ECO:0000259" key="3">
    <source>
        <dbReference type="PROSITE" id="PS50888"/>
    </source>
</evidence>
<dbReference type="PANTHER" id="PTHR47336:SF2">
    <property type="entry name" value="TRANSCRIPTION FACTOR HMS1-RELATED"/>
    <property type="match status" value="1"/>
</dbReference>
<organism evidence="4 5">
    <name type="scientific">Emericellopsis atlantica</name>
    <dbReference type="NCBI Taxonomy" id="2614577"/>
    <lineage>
        <taxon>Eukaryota</taxon>
        <taxon>Fungi</taxon>
        <taxon>Dikarya</taxon>
        <taxon>Ascomycota</taxon>
        <taxon>Pezizomycotina</taxon>
        <taxon>Sordariomycetes</taxon>
        <taxon>Hypocreomycetidae</taxon>
        <taxon>Hypocreales</taxon>
        <taxon>Bionectriaceae</taxon>
        <taxon>Emericellopsis</taxon>
    </lineage>
</organism>
<dbReference type="SMART" id="SM00353">
    <property type="entry name" value="HLH"/>
    <property type="match status" value="1"/>
</dbReference>
<evidence type="ECO:0000256" key="1">
    <source>
        <dbReference type="SAM" id="Coils"/>
    </source>
</evidence>
<feature type="domain" description="BHLH" evidence="3">
    <location>
        <begin position="220"/>
        <end position="294"/>
    </location>
</feature>
<feature type="compositionally biased region" description="Acidic residues" evidence="2">
    <location>
        <begin position="204"/>
        <end position="216"/>
    </location>
</feature>
<reference evidence="4" key="1">
    <citation type="journal article" date="2021" name="IMA Fungus">
        <title>Genomic characterization of three marine fungi, including Emericellopsis atlantica sp. nov. with signatures of a generalist lifestyle and marine biomass degradation.</title>
        <authorList>
            <person name="Hagestad O.C."/>
            <person name="Hou L."/>
            <person name="Andersen J.H."/>
            <person name="Hansen E.H."/>
            <person name="Altermark B."/>
            <person name="Li C."/>
            <person name="Kuhnert E."/>
            <person name="Cox R.J."/>
            <person name="Crous P.W."/>
            <person name="Spatafora J.W."/>
            <person name="Lail K."/>
            <person name="Amirebrahimi M."/>
            <person name="Lipzen A."/>
            <person name="Pangilinan J."/>
            <person name="Andreopoulos W."/>
            <person name="Hayes R.D."/>
            <person name="Ng V."/>
            <person name="Grigoriev I.V."/>
            <person name="Jackson S.A."/>
            <person name="Sutton T.D.S."/>
            <person name="Dobson A.D.W."/>
            <person name="Rama T."/>
        </authorList>
    </citation>
    <scope>NUCLEOTIDE SEQUENCE</scope>
    <source>
        <strain evidence="4">TS7</strain>
    </source>
</reference>
<feature type="region of interest" description="Disordered" evidence="2">
    <location>
        <begin position="165"/>
        <end position="229"/>
    </location>
</feature>
<keyword evidence="1" id="KW-0175">Coiled coil</keyword>
<dbReference type="Gene3D" id="4.10.280.10">
    <property type="entry name" value="Helix-loop-helix DNA-binding domain"/>
    <property type="match status" value="1"/>
</dbReference>
<feature type="compositionally biased region" description="Polar residues" evidence="2">
    <location>
        <begin position="96"/>
        <end position="106"/>
    </location>
</feature>
<keyword evidence="5" id="KW-1185">Reference proteome</keyword>
<feature type="compositionally biased region" description="Polar residues" evidence="2">
    <location>
        <begin position="117"/>
        <end position="135"/>
    </location>
</feature>
<name>A0A9P7ZG20_9HYPO</name>
<dbReference type="Pfam" id="PF00010">
    <property type="entry name" value="HLH"/>
    <property type="match status" value="1"/>
</dbReference>
<dbReference type="GO" id="GO:0032933">
    <property type="term" value="P:SREBP signaling pathway"/>
    <property type="evidence" value="ECO:0007669"/>
    <property type="project" value="InterPro"/>
</dbReference>
<dbReference type="RefSeq" id="XP_046115377.1">
    <property type="nucleotide sequence ID" value="XM_046258755.1"/>
</dbReference>
<dbReference type="GO" id="GO:0045944">
    <property type="term" value="P:positive regulation of transcription by RNA polymerase II"/>
    <property type="evidence" value="ECO:0007669"/>
    <property type="project" value="InterPro"/>
</dbReference>
<dbReference type="EMBL" id="MU251268">
    <property type="protein sequence ID" value="KAG9251453.1"/>
    <property type="molecule type" value="Genomic_DNA"/>
</dbReference>
<dbReference type="PANTHER" id="PTHR47336">
    <property type="entry name" value="TRANSCRIPTION FACTOR HMS1-RELATED"/>
    <property type="match status" value="1"/>
</dbReference>
<dbReference type="GO" id="GO:0046983">
    <property type="term" value="F:protein dimerization activity"/>
    <property type="evidence" value="ECO:0007669"/>
    <property type="project" value="InterPro"/>
</dbReference>
<feature type="compositionally biased region" description="Polar residues" evidence="2">
    <location>
        <begin position="59"/>
        <end position="76"/>
    </location>
</feature>
<feature type="region of interest" description="Disordered" evidence="2">
    <location>
        <begin position="398"/>
        <end position="419"/>
    </location>
</feature>
<proteinExistence type="predicted"/>
<feature type="compositionally biased region" description="Polar residues" evidence="2">
    <location>
        <begin position="168"/>
        <end position="179"/>
    </location>
</feature>
<evidence type="ECO:0000313" key="4">
    <source>
        <dbReference type="EMBL" id="KAG9251453.1"/>
    </source>
</evidence>
<dbReference type="InterPro" id="IPR052099">
    <property type="entry name" value="Regulatory_TF_Diverse"/>
</dbReference>
<comment type="caution">
    <text evidence="4">The sequence shown here is derived from an EMBL/GenBank/DDBJ whole genome shotgun (WGS) entry which is preliminary data.</text>
</comment>
<dbReference type="GeneID" id="70289658"/>
<gene>
    <name evidence="4" type="ORF">F5Z01DRAFT_281209</name>
</gene>
<dbReference type="PROSITE" id="PS50888">
    <property type="entry name" value="BHLH"/>
    <property type="match status" value="1"/>
</dbReference>
<dbReference type="InterPro" id="IPR036638">
    <property type="entry name" value="HLH_DNA-bd_sf"/>
</dbReference>
<feature type="region of interest" description="Disordered" evidence="2">
    <location>
        <begin position="1"/>
        <end position="142"/>
    </location>
</feature>
<dbReference type="AlphaFoldDB" id="A0A9P7ZG20"/>
<evidence type="ECO:0000256" key="2">
    <source>
        <dbReference type="SAM" id="MobiDB-lite"/>
    </source>
</evidence>
<evidence type="ECO:0000313" key="5">
    <source>
        <dbReference type="Proteomes" id="UP000887229"/>
    </source>
</evidence>
<dbReference type="SUPFAM" id="SSF47459">
    <property type="entry name" value="HLH, helix-loop-helix DNA-binding domain"/>
    <property type="match status" value="1"/>
</dbReference>
<dbReference type="Proteomes" id="UP000887229">
    <property type="component" value="Unassembled WGS sequence"/>
</dbReference>
<dbReference type="InterPro" id="IPR011598">
    <property type="entry name" value="bHLH_dom"/>
</dbReference>
<dbReference type="InterPro" id="IPR019006">
    <property type="entry name" value="Sre1_C"/>
</dbReference>
<feature type="compositionally biased region" description="Polar residues" evidence="2">
    <location>
        <begin position="32"/>
        <end position="45"/>
    </location>
</feature>
<dbReference type="OrthoDB" id="2133190at2759"/>
<sequence length="975" mass="105757">MTDDETSNLFGLEDPNLGLLDDDSTSGDIKTDPSSTTPDDGQFDSTGWGFSDQIPFTFDATSTAPPVATSYSTSVWDSPPFGMQTSPSLGFDDLSPTANAPSSRNPSAGYLFGGPILQSQQAQRPTKAKPSQTNAFLGANGRPQQQFPMLTAAAQEQLRNIAMPPHLQYNSPGSTSSPESLDKSSLGRGKPGKPSAKKRKVSEPEDDDDDLLEDDEGKPVKKTSHNMIEKRYRNNLNDKIAALRDAVPSLRIMSKSARGEDTTEDRQELHGLTPAHKLNKATVLSKATEYIRHLEKRHSRLQEENSTMRARIAAFEKLFMAGAMNGSIASFEQPPTPMQYAQCEMPADFLESAPNGSPGSNGPPAGMIQVPEDMKRIIATQMGSGQAYPINEQQFRGPTVVSQQQLQQQQQQQQEQGWGNPAPYFGKLMVGSLAGLMIMEAVREGETSNESPEGRGLFALPLHLVGRLLSSFDFNIMGYHFHTSLKLLLLFGTVMWVFIPTLFAPTEEKPKKPQFSSLQASPSLASSIHVRRQAWLTAVQSVWIPRHNVLLEALALLLKAAKLSVLNVIGSSGYQLLSGTTRDQEAARAKAWSIALDAQLVGGDVEINKSRLLITLLASGTLPDTPARLMLKALHIRVLLWDFSQHKWRLGASNAIAAGLARSRWNEARHLNQVLIQARQDSAVQHDDELPSHLACLVEQECDEVLNHELIQRAHNLAFNKETKHGVENPIDGMDCVVGDTAIGSPMDAVSAWFSIQVLHEALAATLERDEDGPCARDAKMELAVYTAPVGSVAQARAIVARAALSDQHRGSNIALAIQTVGIEKNSMQGLPTQRTIVDANPSATSADIRLALRCATAVAHLRRCETRDSDLQALGIIESINIPKEGMSLLGFTAVMDMVEKTLEHKHAAETYASTLERLAGGLRLWIGSAEGDACGLGPTIRHGVADRCLGITKSLVGMDDGDTGYGTLSEGED</sequence>
<dbReference type="Pfam" id="PF09427">
    <property type="entry name" value="DUF2014"/>
    <property type="match status" value="1"/>
</dbReference>